<proteinExistence type="predicted"/>
<comment type="caution">
    <text evidence="1">The sequence shown here is derived from an EMBL/GenBank/DDBJ whole genome shotgun (WGS) entry which is preliminary data.</text>
</comment>
<protein>
    <submittedName>
        <fullName evidence="1">Uncharacterized protein</fullName>
    </submittedName>
</protein>
<gene>
    <name evidence="1" type="ORF">GQF01_16060</name>
</gene>
<keyword evidence="2" id="KW-1185">Reference proteome</keyword>
<organism evidence="1 2">
    <name type="scientific">Paenibacillus silvestris</name>
    <dbReference type="NCBI Taxonomy" id="2606219"/>
    <lineage>
        <taxon>Bacteria</taxon>
        <taxon>Bacillati</taxon>
        <taxon>Bacillota</taxon>
        <taxon>Bacilli</taxon>
        <taxon>Bacillales</taxon>
        <taxon>Paenibacillaceae</taxon>
        <taxon>Paenibacillus</taxon>
    </lineage>
</organism>
<dbReference type="Proteomes" id="UP000481087">
    <property type="component" value="Unassembled WGS sequence"/>
</dbReference>
<name>A0A6L8V087_9BACL</name>
<sequence>MTIGKRSKLTLTSPLEGKLTIVQMYARNIHTKYAMIDILELEKSQFTFESSLILPTDNEIIYGFEFIVANRTFHCEGCIDLVSKNKDIYLYKAAIQPNNYVEFELLYEINQLATLHNKEFARLTKSYDTDRYYDDVIVNYMC</sequence>
<dbReference type="AlphaFoldDB" id="A0A6L8V087"/>
<reference evidence="1 2" key="1">
    <citation type="submission" date="2019-12" db="EMBL/GenBank/DDBJ databases">
        <title>Paenibacillus sp. nov. sp. isolated from soil.</title>
        <authorList>
            <person name="Kim J."/>
            <person name="Jeong S.E."/>
            <person name="Jung H.S."/>
            <person name="Jeon C.O."/>
        </authorList>
    </citation>
    <scope>NUCLEOTIDE SEQUENCE [LARGE SCALE GENOMIC DNA]</scope>
    <source>
        <strain evidence="1 2">5J-6</strain>
    </source>
</reference>
<dbReference type="EMBL" id="WTUZ01000020">
    <property type="protein sequence ID" value="MZQ83627.1"/>
    <property type="molecule type" value="Genomic_DNA"/>
</dbReference>
<evidence type="ECO:0000313" key="2">
    <source>
        <dbReference type="Proteomes" id="UP000481087"/>
    </source>
</evidence>
<accession>A0A6L8V087</accession>
<evidence type="ECO:0000313" key="1">
    <source>
        <dbReference type="EMBL" id="MZQ83627.1"/>
    </source>
</evidence>